<dbReference type="Gene3D" id="3.40.50.1000">
    <property type="entry name" value="HAD superfamily/HAD-like"/>
    <property type="match status" value="1"/>
</dbReference>
<dbReference type="EMBL" id="JAPTGC010000004">
    <property type="protein sequence ID" value="MCZ0862386.1"/>
    <property type="molecule type" value="Genomic_DNA"/>
</dbReference>
<evidence type="ECO:0000256" key="2">
    <source>
        <dbReference type="ARBA" id="ARBA00022692"/>
    </source>
</evidence>
<keyword evidence="2 5" id="KW-0812">Transmembrane</keyword>
<comment type="subcellular location">
    <subcellularLocation>
        <location evidence="1">Membrane</location>
        <topology evidence="1">Multi-pass membrane protein</topology>
    </subcellularLocation>
</comment>
<feature type="transmembrane region" description="Helical" evidence="5">
    <location>
        <begin position="270"/>
        <end position="291"/>
    </location>
</feature>
<feature type="domain" description="GtrA/DPMS transmembrane" evidence="6">
    <location>
        <begin position="210"/>
        <end position="320"/>
    </location>
</feature>
<keyword evidence="8" id="KW-1185">Reference proteome</keyword>
<name>A0ABT4IKX8_9EURY</name>
<evidence type="ECO:0000256" key="4">
    <source>
        <dbReference type="ARBA" id="ARBA00023136"/>
    </source>
</evidence>
<feature type="transmembrane region" description="Helical" evidence="5">
    <location>
        <begin position="297"/>
        <end position="319"/>
    </location>
</feature>
<evidence type="ECO:0000256" key="3">
    <source>
        <dbReference type="ARBA" id="ARBA00022989"/>
    </source>
</evidence>
<dbReference type="Pfam" id="PF12710">
    <property type="entry name" value="HAD"/>
    <property type="match status" value="1"/>
</dbReference>
<keyword evidence="3 5" id="KW-1133">Transmembrane helix</keyword>
<reference evidence="7" key="1">
    <citation type="submission" date="2022-12" db="EMBL/GenBank/DDBJ databases">
        <title>Isolation and characterisation of novel Methanocorpusculum spp. from native Australian herbivores indicates the genus is ancestrally host-associated.</title>
        <authorList>
            <person name="Volmer J.G."/>
            <person name="Soo R.M."/>
            <person name="Evans P.N."/>
            <person name="Hoedt E.C."/>
            <person name="Astorga Alsina A.L."/>
            <person name="Woodcroft B.J."/>
            <person name="Tyson G.W."/>
            <person name="Hugenholtz P."/>
            <person name="Morrison M."/>
        </authorList>
    </citation>
    <scope>NUCLEOTIDE SEQUENCE</scope>
    <source>
        <strain evidence="7">CW153</strain>
    </source>
</reference>
<evidence type="ECO:0000256" key="5">
    <source>
        <dbReference type="SAM" id="Phobius"/>
    </source>
</evidence>
<proteinExistence type="predicted"/>
<gene>
    <name evidence="7" type="ORF">O0S09_03835</name>
</gene>
<sequence length="328" mass="37151">MAESLHVYDFDKTVYAGDCSLDFWKFCMRHSPKILVYLPKTLWTLGLYLLGLRNKVQFKESFFGFLAGIPDSEEMIQRFWMVSERKLKPWFLSGIDPRTLIISASPEFLLRSVSEKLGVRLIASKVDPNSGKFLSENCYGEEKLRRFSAEFPDAVIETFYSDSPSDAPLAACAQQAFRVVGEEKILWEEYRPSGFTKMKETFLSKDFLLFLFCGGMGTLANFVCSLAISTQINPTLAYVVGYGLSLFVAYSLNARLIFHTSLKASSFGKFVISYIPNFLILFTFVSIFLNIFLWNKIIVYALAAVLGLPVTFVLVKLFAFRTSSQRGG</sequence>
<dbReference type="InterPro" id="IPR023214">
    <property type="entry name" value="HAD_sf"/>
</dbReference>
<organism evidence="7 8">
    <name type="scientific">Methanocorpusculum vombati</name>
    <dbReference type="NCBI Taxonomy" id="3002864"/>
    <lineage>
        <taxon>Archaea</taxon>
        <taxon>Methanobacteriati</taxon>
        <taxon>Methanobacteriota</taxon>
        <taxon>Stenosarchaea group</taxon>
        <taxon>Methanomicrobia</taxon>
        <taxon>Methanomicrobiales</taxon>
        <taxon>Methanocorpusculaceae</taxon>
        <taxon>Methanocorpusculum</taxon>
    </lineage>
</organism>
<feature type="transmembrane region" description="Helical" evidence="5">
    <location>
        <begin position="235"/>
        <end position="258"/>
    </location>
</feature>
<protein>
    <submittedName>
        <fullName evidence="7">Haloacid dehalogenase-like hydrolase</fullName>
    </submittedName>
</protein>
<comment type="caution">
    <text evidence="7">The sequence shown here is derived from an EMBL/GenBank/DDBJ whole genome shotgun (WGS) entry which is preliminary data.</text>
</comment>
<dbReference type="InterPro" id="IPR007267">
    <property type="entry name" value="GtrA_DPMS_TM"/>
</dbReference>
<dbReference type="Pfam" id="PF04138">
    <property type="entry name" value="GtrA_DPMS_TM"/>
    <property type="match status" value="1"/>
</dbReference>
<dbReference type="RefSeq" id="WP_268922628.1">
    <property type="nucleotide sequence ID" value="NZ_JAPTGC010000004.1"/>
</dbReference>
<evidence type="ECO:0000256" key="1">
    <source>
        <dbReference type="ARBA" id="ARBA00004141"/>
    </source>
</evidence>
<evidence type="ECO:0000313" key="7">
    <source>
        <dbReference type="EMBL" id="MCZ0862386.1"/>
    </source>
</evidence>
<feature type="transmembrane region" description="Helical" evidence="5">
    <location>
        <begin position="34"/>
        <end position="52"/>
    </location>
</feature>
<feature type="transmembrane region" description="Helical" evidence="5">
    <location>
        <begin position="207"/>
        <end position="229"/>
    </location>
</feature>
<accession>A0ABT4IKX8</accession>
<dbReference type="Gene3D" id="1.20.1440.100">
    <property type="entry name" value="SG protein - dephosphorylation function"/>
    <property type="match status" value="1"/>
</dbReference>
<evidence type="ECO:0000259" key="6">
    <source>
        <dbReference type="Pfam" id="PF04138"/>
    </source>
</evidence>
<evidence type="ECO:0000313" key="8">
    <source>
        <dbReference type="Proteomes" id="UP001141336"/>
    </source>
</evidence>
<keyword evidence="4 5" id="KW-0472">Membrane</keyword>
<dbReference type="Proteomes" id="UP001141336">
    <property type="component" value="Unassembled WGS sequence"/>
</dbReference>